<accession>A0ABV5ZUT3</accession>
<organism evidence="1 2">
    <name type="scientific">Allokutzneria oryzae</name>
    <dbReference type="NCBI Taxonomy" id="1378989"/>
    <lineage>
        <taxon>Bacteria</taxon>
        <taxon>Bacillati</taxon>
        <taxon>Actinomycetota</taxon>
        <taxon>Actinomycetes</taxon>
        <taxon>Pseudonocardiales</taxon>
        <taxon>Pseudonocardiaceae</taxon>
        <taxon>Allokutzneria</taxon>
    </lineage>
</organism>
<dbReference type="EMBL" id="JBHLZU010000010">
    <property type="protein sequence ID" value="MFB9904658.1"/>
    <property type="molecule type" value="Genomic_DNA"/>
</dbReference>
<comment type="caution">
    <text evidence="1">The sequence shown here is derived from an EMBL/GenBank/DDBJ whole genome shotgun (WGS) entry which is preliminary data.</text>
</comment>
<proteinExistence type="predicted"/>
<sequence length="205" mass="22843">MASTGGIVVRTATRADLPRITAVLGRAFQRDPLMAWMLPDDRRRRRQLPRFFALNVRDEHFRLGSLEVAEQNSVIQGANLHAGEGTSLGAALPRELFLRLRLARIAGRRAGEVLKALELLEAARPSDTHWYARFLGADPDRTAKGVGARLLRSVVNQCDAKGLPLYFETSNPEMVKHCERLGCEVRGNVSIPDGPELATLWREPR</sequence>
<evidence type="ECO:0008006" key="3">
    <source>
        <dbReference type="Google" id="ProtNLM"/>
    </source>
</evidence>
<name>A0ABV5ZUT3_9PSEU</name>
<dbReference type="PANTHER" id="PTHR42791:SF1">
    <property type="entry name" value="N-ACETYLTRANSFERASE DOMAIN-CONTAINING PROTEIN"/>
    <property type="match status" value="1"/>
</dbReference>
<evidence type="ECO:0000313" key="1">
    <source>
        <dbReference type="EMBL" id="MFB9904658.1"/>
    </source>
</evidence>
<protein>
    <recommendedName>
        <fullName evidence="3">GNAT family N-acetyltransferase</fullName>
    </recommendedName>
</protein>
<dbReference type="RefSeq" id="WP_377851864.1">
    <property type="nucleotide sequence ID" value="NZ_JBHLZU010000010.1"/>
</dbReference>
<reference evidence="1 2" key="1">
    <citation type="submission" date="2024-09" db="EMBL/GenBank/DDBJ databases">
        <authorList>
            <person name="Sun Q."/>
            <person name="Mori K."/>
        </authorList>
    </citation>
    <scope>NUCLEOTIDE SEQUENCE [LARGE SCALE GENOMIC DNA]</scope>
    <source>
        <strain evidence="1 2">TBRC 7907</strain>
    </source>
</reference>
<gene>
    <name evidence="1" type="ORF">ACFFQA_12020</name>
</gene>
<dbReference type="SUPFAM" id="SSF55729">
    <property type="entry name" value="Acyl-CoA N-acyltransferases (Nat)"/>
    <property type="match status" value="1"/>
</dbReference>
<keyword evidence="2" id="KW-1185">Reference proteome</keyword>
<dbReference type="InterPro" id="IPR016181">
    <property type="entry name" value="Acyl_CoA_acyltransferase"/>
</dbReference>
<dbReference type="PANTHER" id="PTHR42791">
    <property type="entry name" value="GNAT FAMILY ACETYLTRANSFERASE"/>
    <property type="match status" value="1"/>
</dbReference>
<dbReference type="Proteomes" id="UP001589693">
    <property type="component" value="Unassembled WGS sequence"/>
</dbReference>
<dbReference type="Gene3D" id="3.40.630.30">
    <property type="match status" value="1"/>
</dbReference>
<dbReference type="InterPro" id="IPR052523">
    <property type="entry name" value="Trichothecene_AcTrans"/>
</dbReference>
<evidence type="ECO:0000313" key="2">
    <source>
        <dbReference type="Proteomes" id="UP001589693"/>
    </source>
</evidence>